<dbReference type="Pfam" id="PF11697">
    <property type="entry name" value="DUF3293"/>
    <property type="match status" value="1"/>
</dbReference>
<organism evidence="1 2">
    <name type="scientific">Vibrio astriarenae</name>
    <dbReference type="NCBI Taxonomy" id="1481923"/>
    <lineage>
        <taxon>Bacteria</taxon>
        <taxon>Pseudomonadati</taxon>
        <taxon>Pseudomonadota</taxon>
        <taxon>Gammaproteobacteria</taxon>
        <taxon>Vibrionales</taxon>
        <taxon>Vibrionaceae</taxon>
        <taxon>Vibrio</taxon>
    </lineage>
</organism>
<sequence length="132" mass="15622">MNMTNPLLNAYVNVCFRLSEQDLADWRGDTAVIITAWNPRSVRLAQFQNHQRNHALKSDLEHFRMFKLLVGNENFDWFEESYWVDISLKGGLTLAEKYQQNAIYWVDKKQVFLVYSVDKQLIYIGEIDDFLP</sequence>
<evidence type="ECO:0000313" key="1">
    <source>
        <dbReference type="EMBL" id="QIA64139.1"/>
    </source>
</evidence>
<gene>
    <name evidence="1" type="ORF">GT360_11710</name>
</gene>
<dbReference type="InterPro" id="IPR021710">
    <property type="entry name" value="DUF3293"/>
</dbReference>
<dbReference type="KEGG" id="vas:GT360_11710"/>
<dbReference type="RefSeq" id="WP_164649048.1">
    <property type="nucleotide sequence ID" value="NZ_CP047475.1"/>
</dbReference>
<name>A0A7Z2T4C1_9VIBR</name>
<accession>A0A7Z2T4C1</accession>
<dbReference type="AlphaFoldDB" id="A0A7Z2T4C1"/>
<dbReference type="EMBL" id="CP047475">
    <property type="protein sequence ID" value="QIA64139.1"/>
    <property type="molecule type" value="Genomic_DNA"/>
</dbReference>
<protein>
    <submittedName>
        <fullName evidence="1">DUF3293 domain-containing protein</fullName>
    </submittedName>
</protein>
<evidence type="ECO:0000313" key="2">
    <source>
        <dbReference type="Proteomes" id="UP000464262"/>
    </source>
</evidence>
<keyword evidence="2" id="KW-1185">Reference proteome</keyword>
<dbReference type="Proteomes" id="UP000464262">
    <property type="component" value="Chromosome 1"/>
</dbReference>
<reference evidence="1 2" key="1">
    <citation type="submission" date="2020-01" db="EMBL/GenBank/DDBJ databases">
        <title>Whole genome and functional gene identification of agarase of Vibrio HN897.</title>
        <authorList>
            <person name="Liu Y."/>
            <person name="Zhao Z."/>
        </authorList>
    </citation>
    <scope>NUCLEOTIDE SEQUENCE [LARGE SCALE GENOMIC DNA]</scope>
    <source>
        <strain evidence="1 2">HN897</strain>
    </source>
</reference>
<proteinExistence type="predicted"/>